<dbReference type="Proteomes" id="UP000006698">
    <property type="component" value="Plasmid pCGR1"/>
</dbReference>
<dbReference type="EMBL" id="AP009045">
    <property type="protein sequence ID" value="BAF56037.1"/>
    <property type="molecule type" value="Genomic_DNA"/>
</dbReference>
<gene>
    <name evidence="1" type="ordered locus">cgR_p0024</name>
</gene>
<sequence>MENPITQQHILDRVSGYLDIARFYDNDYRDIMAIYERFAPRILRHIAKGDLDKANEEVTYMRNIAALGFEQQQWANKEAQAHIVNQLRK</sequence>
<dbReference type="KEGG" id="cgt:cgR_p0024"/>
<accession>A0AB72VEH3</accession>
<reference evidence="1" key="1">
    <citation type="journal article" date="2007" name="Microbiology">
        <title>Comparative analysis of the Corynebacterium glutamicum group and complete genome sequence of strain R.</title>
        <authorList>
            <person name="Yukawa H."/>
            <person name="Omumasaba C.A."/>
            <person name="Nonaka H."/>
            <person name="Kos P."/>
            <person name="Okai N."/>
            <person name="Suzuki N."/>
            <person name="Suda M."/>
            <person name="Tsuge Y."/>
            <person name="Watanabe J."/>
            <person name="Ikeda Y."/>
            <person name="Vertes A.A."/>
            <person name="Inui M."/>
        </authorList>
    </citation>
    <scope>NUCLEOTIDE SEQUENCE</scope>
    <source>
        <strain evidence="1">R</strain>
        <plasmid evidence="1">pCGR1</plasmid>
    </source>
</reference>
<keyword evidence="1" id="KW-0614">Plasmid</keyword>
<dbReference type="AlphaFoldDB" id="A0AB72VEH3"/>
<geneLocation type="plasmid" evidence="1">
    <name>pCGR1</name>
</geneLocation>
<evidence type="ECO:0000313" key="1">
    <source>
        <dbReference type="EMBL" id="BAF56037.1"/>
    </source>
</evidence>
<dbReference type="RefSeq" id="WP_011898192.1">
    <property type="nucleotide sequence ID" value="NC_009343.1"/>
</dbReference>
<organism evidence="1">
    <name type="scientific">Corynebacterium glutamicum (strain R)</name>
    <dbReference type="NCBI Taxonomy" id="340322"/>
    <lineage>
        <taxon>Bacteria</taxon>
        <taxon>Bacillati</taxon>
        <taxon>Actinomycetota</taxon>
        <taxon>Actinomycetes</taxon>
        <taxon>Mycobacteriales</taxon>
        <taxon>Corynebacteriaceae</taxon>
        <taxon>Corynebacterium</taxon>
    </lineage>
</organism>
<name>A0AB72VEH3_CORGB</name>
<protein>
    <submittedName>
        <fullName evidence="1">Uncharacterized protein</fullName>
    </submittedName>
</protein>
<proteinExistence type="predicted"/>